<reference evidence="1 2" key="1">
    <citation type="submission" date="2020-04" db="EMBL/GenBank/DDBJ databases">
        <title>Chryseobacterium sp. RP-3-3 sp. nov., isolated from Jeju soil.</title>
        <authorList>
            <person name="Dahal R.H."/>
        </authorList>
    </citation>
    <scope>NUCLEOTIDE SEQUENCE [LARGE SCALE GENOMIC DNA]</scope>
    <source>
        <strain evidence="1 2">RP-3-3</strain>
    </source>
</reference>
<keyword evidence="2" id="KW-1185">Reference proteome</keyword>
<accession>A0A7Y0ANY0</accession>
<dbReference type="Gene3D" id="1.10.357.10">
    <property type="entry name" value="Tetracycline Repressor, domain 2"/>
    <property type="match status" value="1"/>
</dbReference>
<protein>
    <submittedName>
        <fullName evidence="1">TetR/AcrR family transcriptional regulator</fullName>
    </submittedName>
</protein>
<evidence type="ECO:0000313" key="1">
    <source>
        <dbReference type="EMBL" id="NML70780.1"/>
    </source>
</evidence>
<dbReference type="SUPFAM" id="SSF46689">
    <property type="entry name" value="Homeodomain-like"/>
    <property type="match status" value="1"/>
</dbReference>
<sequence>MMTRKITEGPIRNKALTKKELINSIGVIIEKEGFSQITSVNIARYAKRDKKLIYEYFGGVDELIQEYFNTRDFWDVSEEELDNITKTYKLNLGKDIRYQLLEKQFDSLLKSGEMRGVTAWEINGKNVQSLQELAQKREKARNQLFDKIEDKHSKDKNKNIKAIEAILIGGINYLTVHAHTSESAFHGIDVKKKSDQQKVKKALKQIIEWAYS</sequence>
<evidence type="ECO:0000313" key="2">
    <source>
        <dbReference type="Proteomes" id="UP000544054"/>
    </source>
</evidence>
<dbReference type="RefSeq" id="WP_169235298.1">
    <property type="nucleotide sequence ID" value="NZ_JABBGI010000016.1"/>
</dbReference>
<name>A0A7Y0ANY0_9FLAO</name>
<dbReference type="AlphaFoldDB" id="A0A7Y0ANY0"/>
<dbReference type="Proteomes" id="UP000544054">
    <property type="component" value="Unassembled WGS sequence"/>
</dbReference>
<organism evidence="1 2">
    <name type="scientific">Chryseobacterium antibioticum</name>
    <dbReference type="NCBI Taxonomy" id="2728847"/>
    <lineage>
        <taxon>Bacteria</taxon>
        <taxon>Pseudomonadati</taxon>
        <taxon>Bacteroidota</taxon>
        <taxon>Flavobacteriia</taxon>
        <taxon>Flavobacteriales</taxon>
        <taxon>Weeksellaceae</taxon>
        <taxon>Chryseobacterium group</taxon>
        <taxon>Chryseobacterium</taxon>
    </lineage>
</organism>
<comment type="caution">
    <text evidence="1">The sequence shown here is derived from an EMBL/GenBank/DDBJ whole genome shotgun (WGS) entry which is preliminary data.</text>
</comment>
<gene>
    <name evidence="1" type="ORF">HHL23_13385</name>
</gene>
<proteinExistence type="predicted"/>
<dbReference type="EMBL" id="JABBGI010000016">
    <property type="protein sequence ID" value="NML70780.1"/>
    <property type="molecule type" value="Genomic_DNA"/>
</dbReference>
<dbReference type="InterPro" id="IPR009057">
    <property type="entry name" value="Homeodomain-like_sf"/>
</dbReference>